<evidence type="ECO:0000256" key="6">
    <source>
        <dbReference type="ARBA" id="ARBA00022679"/>
    </source>
</evidence>
<dbReference type="Gene3D" id="3.40.190.10">
    <property type="entry name" value="Periplasmic binding protein-like II"/>
    <property type="match status" value="2"/>
</dbReference>
<dbReference type="InterPro" id="IPR000860">
    <property type="entry name" value="HemC"/>
</dbReference>
<accession>A0A2Z4AGZ2</accession>
<comment type="function">
    <text evidence="2">Tetrapolymerization of the monopyrrole PBG into the hydroxymethylbilane pre-uroporphyrinogen in several discrete steps.</text>
</comment>
<dbReference type="GO" id="GO:0006783">
    <property type="term" value="P:heme biosynthetic process"/>
    <property type="evidence" value="ECO:0007669"/>
    <property type="project" value="TreeGrafter"/>
</dbReference>
<comment type="cofactor">
    <cofactor evidence="1">
        <name>dipyrromethane</name>
        <dbReference type="ChEBI" id="CHEBI:60342"/>
    </cofactor>
</comment>
<dbReference type="Proteomes" id="UP000247465">
    <property type="component" value="Chromosome"/>
</dbReference>
<comment type="catalytic activity">
    <reaction evidence="8">
        <text>4 porphobilinogen + H2O = hydroxymethylbilane + 4 NH4(+)</text>
        <dbReference type="Rhea" id="RHEA:13185"/>
        <dbReference type="ChEBI" id="CHEBI:15377"/>
        <dbReference type="ChEBI" id="CHEBI:28938"/>
        <dbReference type="ChEBI" id="CHEBI:57845"/>
        <dbReference type="ChEBI" id="CHEBI:58126"/>
        <dbReference type="EC" id="2.5.1.61"/>
    </reaction>
</comment>
<dbReference type="EC" id="2.5.1.61" evidence="5 9"/>
<dbReference type="KEGG" id="mtar:DF168_00634"/>
<dbReference type="GO" id="GO:0005737">
    <property type="term" value="C:cytoplasm"/>
    <property type="evidence" value="ECO:0007669"/>
    <property type="project" value="UniProtKB-UniRule"/>
</dbReference>
<dbReference type="PANTHER" id="PTHR11557:SF0">
    <property type="entry name" value="PORPHOBILINOGEN DEAMINASE"/>
    <property type="match status" value="1"/>
</dbReference>
<dbReference type="AlphaFoldDB" id="A0A2Z4AGZ2"/>
<feature type="domain" description="Porphobilinogen deaminase N-terminal" evidence="10">
    <location>
        <begin position="6"/>
        <end position="208"/>
    </location>
</feature>
<dbReference type="PANTHER" id="PTHR11557">
    <property type="entry name" value="PORPHOBILINOGEN DEAMINASE"/>
    <property type="match status" value="1"/>
</dbReference>
<evidence type="ECO:0000256" key="9">
    <source>
        <dbReference type="NCBIfam" id="TIGR00212"/>
    </source>
</evidence>
<evidence type="ECO:0000256" key="2">
    <source>
        <dbReference type="ARBA" id="ARBA00002869"/>
    </source>
</evidence>
<evidence type="ECO:0000256" key="3">
    <source>
        <dbReference type="ARBA" id="ARBA00004735"/>
    </source>
</evidence>
<evidence type="ECO:0000259" key="10">
    <source>
        <dbReference type="Pfam" id="PF01379"/>
    </source>
</evidence>
<gene>
    <name evidence="11" type="primary">hemC</name>
    <name evidence="11" type="ORF">DF168_00634</name>
</gene>
<evidence type="ECO:0000256" key="8">
    <source>
        <dbReference type="ARBA" id="ARBA00048169"/>
    </source>
</evidence>
<organism evidence="11 12">
    <name type="scientific">Candidatus Moanibacter tarae</name>
    <dbReference type="NCBI Taxonomy" id="2200854"/>
    <lineage>
        <taxon>Bacteria</taxon>
        <taxon>Pseudomonadati</taxon>
        <taxon>Verrucomicrobiota</taxon>
        <taxon>Opitutia</taxon>
        <taxon>Puniceicoccales</taxon>
        <taxon>Puniceicoccales incertae sedis</taxon>
        <taxon>Candidatus Moanibacter</taxon>
    </lineage>
</organism>
<dbReference type="EMBL" id="CP029803">
    <property type="protein sequence ID" value="AWT59444.1"/>
    <property type="molecule type" value="Genomic_DNA"/>
</dbReference>
<dbReference type="NCBIfam" id="TIGR00212">
    <property type="entry name" value="hemC"/>
    <property type="match status" value="1"/>
</dbReference>
<evidence type="ECO:0000256" key="1">
    <source>
        <dbReference type="ARBA" id="ARBA00001916"/>
    </source>
</evidence>
<comment type="similarity">
    <text evidence="4">Belongs to the HMBS family.</text>
</comment>
<protein>
    <recommendedName>
        <fullName evidence="5 9">Hydroxymethylbilane synthase</fullName>
        <ecNumber evidence="5 9">2.5.1.61</ecNumber>
    </recommendedName>
</protein>
<keyword evidence="7" id="KW-0627">Porphyrin biosynthesis</keyword>
<comment type="pathway">
    <text evidence="3">Porphyrin-containing compound metabolism; protoporphyrin-IX biosynthesis; coproporphyrinogen-III from 5-aminolevulinate: step 2/4.</text>
</comment>
<proteinExistence type="inferred from homology"/>
<dbReference type="InterPro" id="IPR022417">
    <property type="entry name" value="Porphobilin_deaminase_N"/>
</dbReference>
<evidence type="ECO:0000256" key="5">
    <source>
        <dbReference type="ARBA" id="ARBA00012655"/>
    </source>
</evidence>
<evidence type="ECO:0000256" key="7">
    <source>
        <dbReference type="ARBA" id="ARBA00023244"/>
    </source>
</evidence>
<reference evidence="11 12" key="1">
    <citation type="submission" date="2018-06" db="EMBL/GenBank/DDBJ databases">
        <title>Draft Genome Sequence of a Novel Marine Bacterium Related to the Verrucomicrobia.</title>
        <authorList>
            <person name="Vosseberg J."/>
            <person name="Martijn J."/>
            <person name="Ettema T.J.G."/>
        </authorList>
    </citation>
    <scope>NUCLEOTIDE SEQUENCE [LARGE SCALE GENOMIC DNA]</scope>
    <source>
        <strain evidence="11">TARA_B100001123</strain>
    </source>
</reference>
<evidence type="ECO:0000313" key="12">
    <source>
        <dbReference type="Proteomes" id="UP000247465"/>
    </source>
</evidence>
<dbReference type="SUPFAM" id="SSF53850">
    <property type="entry name" value="Periplasmic binding protein-like II"/>
    <property type="match status" value="1"/>
</dbReference>
<dbReference type="InterPro" id="IPR022419">
    <property type="entry name" value="Porphobilin_deaminase_cofac_BS"/>
</dbReference>
<name>A0A2Z4AGZ2_9BACT</name>
<evidence type="ECO:0000256" key="4">
    <source>
        <dbReference type="ARBA" id="ARBA00005638"/>
    </source>
</evidence>
<dbReference type="Pfam" id="PF01379">
    <property type="entry name" value="Porphobil_deam"/>
    <property type="match status" value="1"/>
</dbReference>
<dbReference type="PROSITE" id="PS00533">
    <property type="entry name" value="PORPHOBILINOGEN_DEAM"/>
    <property type="match status" value="1"/>
</dbReference>
<sequence>MSEESIVLATRGSPLALVQCELVRVFLGECFPGTDVSVLKLTTTGDQRKDWSLEEQGGDGLFTKELEVALLEGKADIAVHSAKDLPAVLESGLDVVGYLPRDSVHDILVRSHSVRKPKIIASGSPRRRAQARIRFPDAEWVDIRGNVSTRLEKISGGFADATILAAAGLKRLGIDSWPGLSFNPLDLEEMVPAAGQGAIAMEIRSNDRTRFENIGDSETGLAVRIEKLLLKKLGVGCHSAVGAHWIDGEFLVYHEKSGFKRYEVKDEGKEELEKAIDRIIGDLETV</sequence>
<dbReference type="PRINTS" id="PR00151">
    <property type="entry name" value="PORPHBDMNASE"/>
</dbReference>
<dbReference type="PIRSF" id="PIRSF001438">
    <property type="entry name" value="4pyrrol_synth_OHMeBilane_synth"/>
    <property type="match status" value="1"/>
</dbReference>
<keyword evidence="6 11" id="KW-0808">Transferase</keyword>
<dbReference type="GO" id="GO:0004418">
    <property type="term" value="F:hydroxymethylbilane synthase activity"/>
    <property type="evidence" value="ECO:0007669"/>
    <property type="project" value="UniProtKB-UniRule"/>
</dbReference>
<evidence type="ECO:0000313" key="11">
    <source>
        <dbReference type="EMBL" id="AWT59444.1"/>
    </source>
</evidence>